<dbReference type="Proteomes" id="UP001371218">
    <property type="component" value="Unassembled WGS sequence"/>
</dbReference>
<comment type="caution">
    <text evidence="1">The sequence shown here is derived from an EMBL/GenBank/DDBJ whole genome shotgun (WGS) entry which is preliminary data.</text>
</comment>
<name>A0ABU9BK77_9BURK</name>
<sequence length="350" mass="38547">MICEAFVDLIRVHPDAEAQCAALPSALDHVLLADEQAGEDAARWRRRRMNAFLAGQDHVLSLMLADLTATANSPQRCAASAPRNGHVAELEPLALAHHRVRLVSLGTAHWLARLNEFRHRHQWRVQRREYADALCGEPPFRDADHGPLQVIEVADWSLPDATGRRYPREAMSPWLDVAASATQRTALYLDQLQVRILTAADLQHPNERALEGQRGLFARTPLAADTCIGVYGGQLMDEVDQFILTDDRYLMALRSGAADLSSASVAGHTAGAHRIAVNGEGPLSMMNTTFEYDAHGQPSGHPAEGFNVKRVLYPARLEHGWHIGIPAAFTTVPIEAGAEMRFNYELAVAR</sequence>
<dbReference type="RefSeq" id="WP_341423666.1">
    <property type="nucleotide sequence ID" value="NZ_JBBUTG010000001.1"/>
</dbReference>
<evidence type="ECO:0000313" key="2">
    <source>
        <dbReference type="Proteomes" id="UP001371218"/>
    </source>
</evidence>
<protein>
    <submittedName>
        <fullName evidence="1">Uncharacterized protein</fullName>
    </submittedName>
</protein>
<reference evidence="1 2" key="1">
    <citation type="submission" date="2024-04" db="EMBL/GenBank/DDBJ databases">
        <title>Novel species of the genus Ideonella isolated from streams.</title>
        <authorList>
            <person name="Lu H."/>
        </authorList>
    </citation>
    <scope>NUCLEOTIDE SEQUENCE [LARGE SCALE GENOMIC DNA]</scope>
    <source>
        <strain evidence="1 2">DXS29W</strain>
    </source>
</reference>
<evidence type="ECO:0000313" key="1">
    <source>
        <dbReference type="EMBL" id="MEK8029325.1"/>
    </source>
</evidence>
<proteinExistence type="predicted"/>
<accession>A0ABU9BK77</accession>
<gene>
    <name evidence="1" type="ORF">AACH06_00715</name>
</gene>
<dbReference type="EMBL" id="JBBUTG010000001">
    <property type="protein sequence ID" value="MEK8029325.1"/>
    <property type="molecule type" value="Genomic_DNA"/>
</dbReference>
<keyword evidence="2" id="KW-1185">Reference proteome</keyword>
<organism evidence="1 2">
    <name type="scientific">Ideonella lacteola</name>
    <dbReference type="NCBI Taxonomy" id="2984193"/>
    <lineage>
        <taxon>Bacteria</taxon>
        <taxon>Pseudomonadati</taxon>
        <taxon>Pseudomonadota</taxon>
        <taxon>Betaproteobacteria</taxon>
        <taxon>Burkholderiales</taxon>
        <taxon>Sphaerotilaceae</taxon>
        <taxon>Ideonella</taxon>
    </lineage>
</organism>